<feature type="domain" description="F-box" evidence="2">
    <location>
        <begin position="29"/>
        <end position="66"/>
    </location>
</feature>
<proteinExistence type="predicted"/>
<organism evidence="3 4">
    <name type="scientific">Aspergillus lentulus</name>
    <dbReference type="NCBI Taxonomy" id="293939"/>
    <lineage>
        <taxon>Eukaryota</taxon>
        <taxon>Fungi</taxon>
        <taxon>Dikarya</taxon>
        <taxon>Ascomycota</taxon>
        <taxon>Pezizomycotina</taxon>
        <taxon>Eurotiomycetes</taxon>
        <taxon>Eurotiomycetidae</taxon>
        <taxon>Eurotiales</taxon>
        <taxon>Aspergillaceae</taxon>
        <taxon>Aspergillus</taxon>
        <taxon>Aspergillus subgen. Fumigati</taxon>
    </lineage>
</organism>
<dbReference type="CDD" id="cd09917">
    <property type="entry name" value="F-box_SF"/>
    <property type="match status" value="1"/>
</dbReference>
<keyword evidence="4" id="KW-1185">Reference proteome</keyword>
<gene>
    <name evidence="3" type="ORF">IFM60648_06478</name>
</gene>
<keyword evidence="1" id="KW-0812">Transmembrane</keyword>
<sequence length="445" mass="50376">MAASREKHTSLQLTLLRPLDGEETASYLLHLPNEVLLLIFRQLTRIKDASHLAQSCHQLYTLFSDRRNKVNILQSAAAIPQQPSYGLDKAFSVVTRIPPIGWRIQGATPRSYMLIYFDYGEVSDEMGASSMWDLSAIQRRNKTMRFPELLQEFLSQFQDINSRWGQWYERSTESLLSSAAQLQADLLRESPNLTDLSGENTVIALALHCLLLVRDFDYVDTEILDLTEEELFAYGSPVVIQEPSYDANRLLPIVEVYRAIWREQALRESPTPLPWASPNTEAVNVSKPGYHIESGLDATLTHISECLFRLLDSRDPRHWPTVLYGLVILILICGCLSPTGRWLKSVRYAGSSLTPLSRDLARYYYICTDGGRIISDGWDEGDYAAQVGQYRVALDYARILHELWVNADDGQWKEIEAGGGIDGFPGKLRFLAYGCVDAMLHHEGI</sequence>
<evidence type="ECO:0000259" key="2">
    <source>
        <dbReference type="Pfam" id="PF12937"/>
    </source>
</evidence>
<keyword evidence="1" id="KW-0472">Membrane</keyword>
<protein>
    <recommendedName>
        <fullName evidence="2">F-box domain-containing protein</fullName>
    </recommendedName>
</protein>
<evidence type="ECO:0000313" key="4">
    <source>
        <dbReference type="Proteomes" id="UP000465220"/>
    </source>
</evidence>
<dbReference type="Proteomes" id="UP000465220">
    <property type="component" value="Unassembled WGS sequence"/>
</dbReference>
<dbReference type="EMBL" id="BLKI01000038">
    <property type="protein sequence ID" value="GFF82810.1"/>
    <property type="molecule type" value="Genomic_DNA"/>
</dbReference>
<dbReference type="InterPro" id="IPR036047">
    <property type="entry name" value="F-box-like_dom_sf"/>
</dbReference>
<evidence type="ECO:0000256" key="1">
    <source>
        <dbReference type="SAM" id="Phobius"/>
    </source>
</evidence>
<dbReference type="InterPro" id="IPR001810">
    <property type="entry name" value="F-box_dom"/>
</dbReference>
<comment type="caution">
    <text evidence="3">The sequence shown here is derived from an EMBL/GenBank/DDBJ whole genome shotgun (WGS) entry which is preliminary data.</text>
</comment>
<dbReference type="Pfam" id="PF12937">
    <property type="entry name" value="F-box-like"/>
    <property type="match status" value="1"/>
</dbReference>
<accession>A0ABQ1AM92</accession>
<reference evidence="3 4" key="1">
    <citation type="submission" date="2020-01" db="EMBL/GenBank/DDBJ databases">
        <title>Draft genome sequence of Aspergillus lentulus IFM 60648.</title>
        <authorList>
            <person name="Takahashi H."/>
            <person name="Yaguchi T."/>
        </authorList>
    </citation>
    <scope>NUCLEOTIDE SEQUENCE [LARGE SCALE GENOMIC DNA]</scope>
    <source>
        <strain evidence="3 4">IFM 60648</strain>
    </source>
</reference>
<keyword evidence="1" id="KW-1133">Transmembrane helix</keyword>
<name>A0ABQ1AM92_ASPLE</name>
<evidence type="ECO:0000313" key="3">
    <source>
        <dbReference type="EMBL" id="GFF82810.1"/>
    </source>
</evidence>
<dbReference type="SUPFAM" id="SSF81383">
    <property type="entry name" value="F-box domain"/>
    <property type="match status" value="1"/>
</dbReference>
<feature type="transmembrane region" description="Helical" evidence="1">
    <location>
        <begin position="322"/>
        <end position="343"/>
    </location>
</feature>